<dbReference type="InterPro" id="IPR039750">
    <property type="entry name" value="DRC1/DRC2"/>
</dbReference>
<dbReference type="PANTHER" id="PTHR21625">
    <property type="entry name" value="NYD-SP28 PROTEIN"/>
    <property type="match status" value="1"/>
</dbReference>
<accession>X6NM70</accession>
<name>X6NM70_RETFI</name>
<dbReference type="GO" id="GO:0070286">
    <property type="term" value="P:axonemal dynein complex assembly"/>
    <property type="evidence" value="ECO:0007669"/>
    <property type="project" value="InterPro"/>
</dbReference>
<dbReference type="GO" id="GO:0060285">
    <property type="term" value="P:cilium-dependent cell motility"/>
    <property type="evidence" value="ECO:0007669"/>
    <property type="project" value="TreeGrafter"/>
</dbReference>
<evidence type="ECO:0000313" key="4">
    <source>
        <dbReference type="EMBL" id="ETO27013.1"/>
    </source>
</evidence>
<proteinExistence type="predicted"/>
<evidence type="ECO:0000313" key="5">
    <source>
        <dbReference type="Proteomes" id="UP000023152"/>
    </source>
</evidence>
<gene>
    <name evidence="4" type="ORF">RFI_10121</name>
</gene>
<reference evidence="4 5" key="1">
    <citation type="journal article" date="2013" name="Curr. Biol.">
        <title>The Genome of the Foraminiferan Reticulomyxa filosa.</title>
        <authorList>
            <person name="Glockner G."/>
            <person name="Hulsmann N."/>
            <person name="Schleicher M."/>
            <person name="Noegel A.A."/>
            <person name="Eichinger L."/>
            <person name="Gallinger C."/>
            <person name="Pawlowski J."/>
            <person name="Sierra R."/>
            <person name="Euteneuer U."/>
            <person name="Pillet L."/>
            <person name="Moustafa A."/>
            <person name="Platzer M."/>
            <person name="Groth M."/>
            <person name="Szafranski K."/>
            <person name="Schliwa M."/>
        </authorList>
    </citation>
    <scope>NUCLEOTIDE SEQUENCE [LARGE SCALE GENOMIC DNA]</scope>
</reference>
<organism evidence="4 5">
    <name type="scientific">Reticulomyxa filosa</name>
    <dbReference type="NCBI Taxonomy" id="46433"/>
    <lineage>
        <taxon>Eukaryota</taxon>
        <taxon>Sar</taxon>
        <taxon>Rhizaria</taxon>
        <taxon>Retaria</taxon>
        <taxon>Foraminifera</taxon>
        <taxon>Monothalamids</taxon>
        <taxon>Reticulomyxidae</taxon>
        <taxon>Reticulomyxa</taxon>
    </lineage>
</organism>
<dbReference type="Proteomes" id="UP000023152">
    <property type="component" value="Unassembled WGS sequence"/>
</dbReference>
<dbReference type="AlphaFoldDB" id="X6NM70"/>
<evidence type="ECO:0000256" key="1">
    <source>
        <dbReference type="SAM" id="Coils"/>
    </source>
</evidence>
<sequence length="303" mass="34580">MWKMNEQSIFELLQELSKADEVITTQILEMPWQSFFTESHQTLFRHLNTNSTTAASVTNEKVTNNDSNNSSTFPESREHSASVVAPSSTENSTVALNSTKYSSEQVSDVLKLLVQETPFLIPEKLNDTISNMAPEKKLLYSGDAILKALGIEDVDDLEELLSLFINKDKKVSIGAQQVIPLIKSYITSREQNKTSKFDANLHKAGHNKSGNAFKEKDMRRCRKDAQFWTNLMQIFPEQTKNVWTTLETYMRQLNQILEQRQQEAQQVQAISEENNELKKLLQQHLNSDLNRSLLIPPSALLNF</sequence>
<dbReference type="EMBL" id="ASPP01007510">
    <property type="protein sequence ID" value="ETO27013.1"/>
    <property type="molecule type" value="Genomic_DNA"/>
</dbReference>
<keyword evidence="5" id="KW-1185">Reference proteome</keyword>
<dbReference type="PANTHER" id="PTHR21625:SF1">
    <property type="entry name" value="DYNEIN REGULATORY COMPLEX PROTEIN 1"/>
    <property type="match status" value="1"/>
</dbReference>
<feature type="compositionally biased region" description="Polar residues" evidence="2">
    <location>
        <begin position="60"/>
        <end position="74"/>
    </location>
</feature>
<feature type="coiled-coil region" evidence="1">
    <location>
        <begin position="246"/>
        <end position="287"/>
    </location>
</feature>
<dbReference type="OrthoDB" id="10260459at2759"/>
<dbReference type="GO" id="GO:0005858">
    <property type="term" value="C:axonemal dynein complex"/>
    <property type="evidence" value="ECO:0007669"/>
    <property type="project" value="InterPro"/>
</dbReference>
<evidence type="ECO:0000256" key="2">
    <source>
        <dbReference type="SAM" id="MobiDB-lite"/>
    </source>
</evidence>
<comment type="caution">
    <text evidence="4">The sequence shown here is derived from an EMBL/GenBank/DDBJ whole genome shotgun (WGS) entry which is preliminary data.</text>
</comment>
<evidence type="ECO:0000259" key="3">
    <source>
        <dbReference type="Pfam" id="PF14775"/>
    </source>
</evidence>
<keyword evidence="1" id="KW-0175">Coiled coil</keyword>
<dbReference type="InterPro" id="IPR029440">
    <property type="entry name" value="DRC1_C"/>
</dbReference>
<dbReference type="GO" id="GO:0003352">
    <property type="term" value="P:regulation of cilium movement"/>
    <property type="evidence" value="ECO:0007669"/>
    <property type="project" value="TreeGrafter"/>
</dbReference>
<dbReference type="Pfam" id="PF14775">
    <property type="entry name" value="NYD-SP28_assoc"/>
    <property type="match status" value="1"/>
</dbReference>
<protein>
    <recommendedName>
        <fullName evidence="3">Dynein regulatory complex protein 1 C-terminal domain-containing protein</fullName>
    </recommendedName>
</protein>
<feature type="domain" description="Dynein regulatory complex protein 1 C-terminal" evidence="3">
    <location>
        <begin position="226"/>
        <end position="285"/>
    </location>
</feature>
<feature type="region of interest" description="Disordered" evidence="2">
    <location>
        <begin position="59"/>
        <end position="89"/>
    </location>
</feature>
<dbReference type="OMA" id="DSHDTEY"/>